<sequence>MTIGRIALRIITIEALRGRTSVSDNVLDSQIASLDFGANGQLKTDQEKPFISVYTETSKADDLSAGRQLWRNGLTELLLETGIAISMTEPDTETGASTIGGIPPTDAAFELFLDTVDREISVALTDPQNVWAELWRTLVRDVARIERKRVADAETGTRMAAHQQCLICDLLPDPVYGDEIAATSLWQKLINQMRTDGHPYLSKLEGLMGLNIPQLDNEKLRRRFGITLDEARALCDIVPPALETTEPDITKTLIEQSHV</sequence>
<evidence type="ECO:0000313" key="2">
    <source>
        <dbReference type="Proteomes" id="UP001597263"/>
    </source>
</evidence>
<accession>A0ABW3V0J7</accession>
<dbReference type="Proteomes" id="UP001597263">
    <property type="component" value="Unassembled WGS sequence"/>
</dbReference>
<dbReference type="RefSeq" id="WP_289388444.1">
    <property type="nucleotide sequence ID" value="NZ_JAUCBM010000012.1"/>
</dbReference>
<proteinExistence type="predicted"/>
<keyword evidence="2" id="KW-1185">Reference proteome</keyword>
<name>A0ABW3V0J7_9HYPH</name>
<protein>
    <submittedName>
        <fullName evidence="1">Uncharacterized protein</fullName>
    </submittedName>
</protein>
<reference evidence="2" key="1">
    <citation type="journal article" date="2019" name="Int. J. Syst. Evol. Microbiol.">
        <title>The Global Catalogue of Microorganisms (GCM) 10K type strain sequencing project: providing services to taxonomists for standard genome sequencing and annotation.</title>
        <authorList>
            <consortium name="The Broad Institute Genomics Platform"/>
            <consortium name="The Broad Institute Genome Sequencing Center for Infectious Disease"/>
            <person name="Wu L."/>
            <person name="Ma J."/>
        </authorList>
    </citation>
    <scope>NUCLEOTIDE SEQUENCE [LARGE SCALE GENOMIC DNA]</scope>
    <source>
        <strain evidence="2">CCUG 49584</strain>
    </source>
</reference>
<dbReference type="EMBL" id="JBHTMA010000032">
    <property type="protein sequence ID" value="MFD1226688.1"/>
    <property type="molecule type" value="Genomic_DNA"/>
</dbReference>
<organism evidence="1 2">
    <name type="scientific">Pseudochrobactrum kiredjianiae</name>
    <dbReference type="NCBI Taxonomy" id="386305"/>
    <lineage>
        <taxon>Bacteria</taxon>
        <taxon>Pseudomonadati</taxon>
        <taxon>Pseudomonadota</taxon>
        <taxon>Alphaproteobacteria</taxon>
        <taxon>Hyphomicrobiales</taxon>
        <taxon>Brucellaceae</taxon>
        <taxon>Pseudochrobactrum</taxon>
    </lineage>
</organism>
<gene>
    <name evidence="1" type="ORF">ACFQ35_05920</name>
</gene>
<evidence type="ECO:0000313" key="1">
    <source>
        <dbReference type="EMBL" id="MFD1226688.1"/>
    </source>
</evidence>
<comment type="caution">
    <text evidence="1">The sequence shown here is derived from an EMBL/GenBank/DDBJ whole genome shotgun (WGS) entry which is preliminary data.</text>
</comment>